<organism evidence="3 4">
    <name type="scientific">Elizabethkingia occulta</name>
    <dbReference type="NCBI Taxonomy" id="1867263"/>
    <lineage>
        <taxon>Bacteria</taxon>
        <taxon>Pseudomonadati</taxon>
        <taxon>Bacteroidota</taxon>
        <taxon>Flavobacteriia</taxon>
        <taxon>Flavobacteriales</taxon>
        <taxon>Weeksellaceae</taxon>
        <taxon>Elizabethkingia</taxon>
    </lineage>
</organism>
<dbReference type="Gene3D" id="2.30.42.10">
    <property type="match status" value="1"/>
</dbReference>
<feature type="domain" description="Tail specific protease" evidence="2">
    <location>
        <begin position="192"/>
        <end position="380"/>
    </location>
</feature>
<feature type="signal peptide" evidence="1">
    <location>
        <begin position="1"/>
        <end position="22"/>
    </location>
</feature>
<dbReference type="PANTHER" id="PTHR32060">
    <property type="entry name" value="TAIL-SPECIFIC PROTEASE"/>
    <property type="match status" value="1"/>
</dbReference>
<dbReference type="Gene3D" id="3.30.750.170">
    <property type="match status" value="1"/>
</dbReference>
<dbReference type="PANTHER" id="PTHR32060:SF30">
    <property type="entry name" value="CARBOXY-TERMINAL PROCESSING PROTEASE CTPA"/>
    <property type="match status" value="1"/>
</dbReference>
<dbReference type="GO" id="GO:0030288">
    <property type="term" value="C:outer membrane-bounded periplasmic space"/>
    <property type="evidence" value="ECO:0007669"/>
    <property type="project" value="TreeGrafter"/>
</dbReference>
<dbReference type="Pfam" id="PF18294">
    <property type="entry name" value="Pept_S41_N"/>
    <property type="match status" value="1"/>
</dbReference>
<dbReference type="AlphaFoldDB" id="A0A1T3MEG3"/>
<dbReference type="Pfam" id="PF03572">
    <property type="entry name" value="Peptidase_S41"/>
    <property type="match status" value="1"/>
</dbReference>
<keyword evidence="4" id="KW-1185">Reference proteome</keyword>
<dbReference type="RefSeq" id="WP_078772544.1">
    <property type="nucleotide sequence ID" value="NZ_CBCSBR010000017.1"/>
</dbReference>
<name>A0A1T3MEG3_9FLAO</name>
<dbReference type="GO" id="GO:0004175">
    <property type="term" value="F:endopeptidase activity"/>
    <property type="evidence" value="ECO:0007669"/>
    <property type="project" value="TreeGrafter"/>
</dbReference>
<dbReference type="InterPro" id="IPR029045">
    <property type="entry name" value="ClpP/crotonase-like_dom_sf"/>
</dbReference>
<dbReference type="InterPro" id="IPR005151">
    <property type="entry name" value="Tail-specific_protease"/>
</dbReference>
<dbReference type="GO" id="GO:0006508">
    <property type="term" value="P:proteolysis"/>
    <property type="evidence" value="ECO:0007669"/>
    <property type="project" value="InterPro"/>
</dbReference>
<dbReference type="InterPro" id="IPR041613">
    <property type="entry name" value="Pept_S41_N"/>
</dbReference>
<evidence type="ECO:0000259" key="2">
    <source>
        <dbReference type="SMART" id="SM00245"/>
    </source>
</evidence>
<dbReference type="InterPro" id="IPR036034">
    <property type="entry name" value="PDZ_sf"/>
</dbReference>
<dbReference type="CDD" id="cd07561">
    <property type="entry name" value="Peptidase_S41_CPP_like"/>
    <property type="match status" value="1"/>
</dbReference>
<protein>
    <recommendedName>
        <fullName evidence="2">Tail specific protease domain-containing protein</fullName>
    </recommendedName>
</protein>
<keyword evidence="1" id="KW-0732">Signal</keyword>
<feature type="chain" id="PRO_5012391233" description="Tail specific protease domain-containing protein" evidence="1">
    <location>
        <begin position="23"/>
        <end position="496"/>
    </location>
</feature>
<dbReference type="Gene3D" id="3.90.226.10">
    <property type="entry name" value="2-enoyl-CoA Hydratase, Chain A, domain 1"/>
    <property type="match status" value="1"/>
</dbReference>
<evidence type="ECO:0000313" key="4">
    <source>
        <dbReference type="Proteomes" id="UP000190813"/>
    </source>
</evidence>
<gene>
    <name evidence="3" type="ORF">BAZ10_07810</name>
</gene>
<evidence type="ECO:0000256" key="1">
    <source>
        <dbReference type="SAM" id="SignalP"/>
    </source>
</evidence>
<comment type="caution">
    <text evidence="3">The sequence shown here is derived from an EMBL/GenBank/DDBJ whole genome shotgun (WGS) entry which is preliminary data.</text>
</comment>
<dbReference type="Proteomes" id="UP000190813">
    <property type="component" value="Unassembled WGS sequence"/>
</dbReference>
<reference evidence="3 4" key="1">
    <citation type="submission" date="2016-06" db="EMBL/GenBank/DDBJ databases">
        <title>Revisiting the taxonomy of the Elizabethkingia Genus based on Whole-Genome Sequencing, Optical Mapping, and MALDI-TOF.</title>
        <authorList>
            <person name="Nicholson A.C."/>
        </authorList>
    </citation>
    <scope>NUCLEOTIDE SEQUENCE [LARGE SCALE GENOMIC DNA]</scope>
    <source>
        <strain evidence="3 4">G4070</strain>
    </source>
</reference>
<dbReference type="SUPFAM" id="SSF52096">
    <property type="entry name" value="ClpP/crotonase"/>
    <property type="match status" value="1"/>
</dbReference>
<dbReference type="SUPFAM" id="SSF50156">
    <property type="entry name" value="PDZ domain-like"/>
    <property type="match status" value="1"/>
</dbReference>
<dbReference type="PROSITE" id="PS51257">
    <property type="entry name" value="PROKAR_LIPOPROTEIN"/>
    <property type="match status" value="1"/>
</dbReference>
<accession>A0A1T3MEG3</accession>
<evidence type="ECO:0000313" key="3">
    <source>
        <dbReference type="EMBL" id="OPC63058.1"/>
    </source>
</evidence>
<dbReference type="SMART" id="SM00245">
    <property type="entry name" value="TSPc"/>
    <property type="match status" value="1"/>
</dbReference>
<dbReference type="EMBL" id="MAHX01000017">
    <property type="protein sequence ID" value="OPC63058.1"/>
    <property type="molecule type" value="Genomic_DNA"/>
</dbReference>
<dbReference type="GO" id="GO:0007165">
    <property type="term" value="P:signal transduction"/>
    <property type="evidence" value="ECO:0007669"/>
    <property type="project" value="TreeGrafter"/>
</dbReference>
<proteinExistence type="predicted"/>
<dbReference type="GO" id="GO:0008236">
    <property type="term" value="F:serine-type peptidase activity"/>
    <property type="evidence" value="ECO:0007669"/>
    <property type="project" value="InterPro"/>
</dbReference>
<sequence>MKSLNKLSLVSLIGLLFFTSCARDTISADTGSVKTTPENEFVWNGLNSWYYWQKTTPTLADGYNKTAKFADLVSGKSADALFYSLVTDPFSWIEKDGVIKSPSAALNAVKKGSGIDYTLFKVKDTNYYIGMVNYVVKGSPAADAGIVRGNAITEIRGEKITTSNYRDLESDMVTITYQGMSRDIENKIVFGDKKTAVIVTRSVNEDPVAFYKLFKKNGKNIGYLVYNAYDANFNSRLDAAFLQMKQDNVTDLILDLRYNGGGSVNTAIGLSYLIAGRKGNPFVSLKYNEKHQSQNTTYNLGNTLGGGASESLNLNKVYVLTSDGTASASELTMDGLGAYIDVIRIGGTTYGKFVGSITLYDSPDNGYTSADNIKPPYNHGWTMQPIVFGYWNAKNNPHPQKTDDNPNGGLMPTFPINSNDYFGTLKEFGDENSDIALIKALQEITNQTSSIAALKLMASLKSFGNQSGNSGSDQFQFFGTQKTLTPNGTKAHLDKP</sequence>